<protein>
    <recommendedName>
        <fullName evidence="3">NAD-dependent epimerase/dehydratase domain-containing protein</fullName>
    </recommendedName>
</protein>
<keyword evidence="5" id="KW-1185">Reference proteome</keyword>
<feature type="domain" description="NAD-dependent epimerase/dehydratase" evidence="3">
    <location>
        <begin position="10"/>
        <end position="210"/>
    </location>
</feature>
<dbReference type="PANTHER" id="PTHR10366">
    <property type="entry name" value="NAD DEPENDENT EPIMERASE/DEHYDRATASE"/>
    <property type="match status" value="1"/>
</dbReference>
<dbReference type="Gene3D" id="3.40.50.720">
    <property type="entry name" value="NAD(P)-binding Rossmann-like Domain"/>
    <property type="match status" value="1"/>
</dbReference>
<proteinExistence type="inferred from homology"/>
<evidence type="ECO:0000256" key="1">
    <source>
        <dbReference type="ARBA" id="ARBA00023002"/>
    </source>
</evidence>
<gene>
    <name evidence="4" type="ORF">VKT23_000163</name>
</gene>
<dbReference type="InterPro" id="IPR050425">
    <property type="entry name" value="NAD(P)_dehydrat-like"/>
</dbReference>
<dbReference type="InterPro" id="IPR036291">
    <property type="entry name" value="NAD(P)-bd_dom_sf"/>
</dbReference>
<evidence type="ECO:0000259" key="3">
    <source>
        <dbReference type="Pfam" id="PF01370"/>
    </source>
</evidence>
<reference evidence="4 5" key="1">
    <citation type="submission" date="2024-01" db="EMBL/GenBank/DDBJ databases">
        <title>A draft genome for the cacao thread blight pathogen Marasmiellus scandens.</title>
        <authorList>
            <person name="Baruah I.K."/>
            <person name="Leung J."/>
            <person name="Bukari Y."/>
            <person name="Amoako-Attah I."/>
            <person name="Meinhardt L.W."/>
            <person name="Bailey B.A."/>
            <person name="Cohen S.P."/>
        </authorList>
    </citation>
    <scope>NUCLEOTIDE SEQUENCE [LARGE SCALE GENOMIC DNA]</scope>
    <source>
        <strain evidence="4 5">GH-19</strain>
    </source>
</reference>
<dbReference type="InterPro" id="IPR002052">
    <property type="entry name" value="DNA_methylase_N6_adenine_CS"/>
</dbReference>
<keyword evidence="1" id="KW-0560">Oxidoreductase</keyword>
<evidence type="ECO:0000313" key="4">
    <source>
        <dbReference type="EMBL" id="KAK7472052.1"/>
    </source>
</evidence>
<dbReference type="Pfam" id="PF01370">
    <property type="entry name" value="Epimerase"/>
    <property type="match status" value="1"/>
</dbReference>
<organism evidence="4 5">
    <name type="scientific">Marasmiellus scandens</name>
    <dbReference type="NCBI Taxonomy" id="2682957"/>
    <lineage>
        <taxon>Eukaryota</taxon>
        <taxon>Fungi</taxon>
        <taxon>Dikarya</taxon>
        <taxon>Basidiomycota</taxon>
        <taxon>Agaricomycotina</taxon>
        <taxon>Agaricomycetes</taxon>
        <taxon>Agaricomycetidae</taxon>
        <taxon>Agaricales</taxon>
        <taxon>Marasmiineae</taxon>
        <taxon>Omphalotaceae</taxon>
        <taxon>Marasmiellus</taxon>
    </lineage>
</organism>
<dbReference type="EMBL" id="JBANRG010000001">
    <property type="protein sequence ID" value="KAK7472052.1"/>
    <property type="molecule type" value="Genomic_DNA"/>
</dbReference>
<name>A0ABR1K7A1_9AGAR</name>
<comment type="similarity">
    <text evidence="2">Belongs to the NAD(P)-dependent epimerase/dehydratase family. Dihydroflavonol-4-reductase subfamily.</text>
</comment>
<dbReference type="InterPro" id="IPR001509">
    <property type="entry name" value="Epimerase_deHydtase"/>
</dbReference>
<sequence>MPTVPTGSKILVSGANGYIAAWLVRYLLEREYLVRGTVRSEEKAKFLRNLFKGYGDKFEAVIVDDMTAEGAFDDAVKGVDAIEHTASPFHFNIDDPQELIEPAVKGTTRILESAVKHGQGIKRIVITSSGAAILRVEPQPTLFSEENWNEQSPKDIEEQGRSAPAITKYRASKALAEKAAWAFYHRHKPQISWDLVVINPPFVFGPSIQDVPNPSSLGTSAADWHEIVVTGSKSPETGAQRG</sequence>
<evidence type="ECO:0000256" key="2">
    <source>
        <dbReference type="ARBA" id="ARBA00023445"/>
    </source>
</evidence>
<accession>A0ABR1K7A1</accession>
<dbReference type="SUPFAM" id="SSF51735">
    <property type="entry name" value="NAD(P)-binding Rossmann-fold domains"/>
    <property type="match status" value="1"/>
</dbReference>
<comment type="caution">
    <text evidence="4">The sequence shown here is derived from an EMBL/GenBank/DDBJ whole genome shotgun (WGS) entry which is preliminary data.</text>
</comment>
<dbReference type="PANTHER" id="PTHR10366:SF564">
    <property type="entry name" value="STEROL-4-ALPHA-CARBOXYLATE 3-DEHYDROGENASE, DECARBOXYLATING"/>
    <property type="match status" value="1"/>
</dbReference>
<dbReference type="Proteomes" id="UP001498398">
    <property type="component" value="Unassembled WGS sequence"/>
</dbReference>
<evidence type="ECO:0000313" key="5">
    <source>
        <dbReference type="Proteomes" id="UP001498398"/>
    </source>
</evidence>
<dbReference type="PROSITE" id="PS00092">
    <property type="entry name" value="N6_MTASE"/>
    <property type="match status" value="1"/>
</dbReference>